<dbReference type="GO" id="GO:0006508">
    <property type="term" value="P:proteolysis"/>
    <property type="evidence" value="ECO:0007669"/>
    <property type="project" value="UniProtKB-KW"/>
</dbReference>
<dbReference type="InterPro" id="IPR032861">
    <property type="entry name" value="TAXi_N"/>
</dbReference>
<evidence type="ECO:0000256" key="6">
    <source>
        <dbReference type="SAM" id="MobiDB-lite"/>
    </source>
</evidence>
<feature type="signal peptide" evidence="7">
    <location>
        <begin position="1"/>
        <end position="36"/>
    </location>
</feature>
<comment type="similarity">
    <text evidence="1">Belongs to the peptidase A1 family.</text>
</comment>
<dbReference type="CDD" id="cd05476">
    <property type="entry name" value="pepsin_A_like_plant"/>
    <property type="match status" value="1"/>
</dbReference>
<dbReference type="InterPro" id="IPR021109">
    <property type="entry name" value="Peptidase_aspartic_dom_sf"/>
</dbReference>
<evidence type="ECO:0000259" key="8">
    <source>
        <dbReference type="PROSITE" id="PS51767"/>
    </source>
</evidence>
<protein>
    <recommendedName>
        <fullName evidence="8">Peptidase A1 domain-containing protein</fullName>
    </recommendedName>
</protein>
<dbReference type="Pfam" id="PF14541">
    <property type="entry name" value="TAXi_C"/>
    <property type="match status" value="1"/>
</dbReference>
<dbReference type="InterPro" id="IPR051708">
    <property type="entry name" value="Plant_Aspart_Prot_A1"/>
</dbReference>
<evidence type="ECO:0000256" key="7">
    <source>
        <dbReference type="SAM" id="SignalP"/>
    </source>
</evidence>
<feature type="domain" description="Peptidase A1" evidence="8">
    <location>
        <begin position="134"/>
        <end position="468"/>
    </location>
</feature>
<keyword evidence="4" id="KW-0378">Hydrolase</keyword>
<proteinExistence type="inferred from homology"/>
<keyword evidence="2" id="KW-0645">Protease</keyword>
<evidence type="ECO:0000313" key="9">
    <source>
        <dbReference type="EMBL" id="CAD6255567.1"/>
    </source>
</evidence>
<dbReference type="Proteomes" id="UP000604825">
    <property type="component" value="Unassembled WGS sequence"/>
</dbReference>
<dbReference type="GO" id="GO:0004190">
    <property type="term" value="F:aspartic-type endopeptidase activity"/>
    <property type="evidence" value="ECO:0007669"/>
    <property type="project" value="UniProtKB-KW"/>
</dbReference>
<dbReference type="Pfam" id="PF14543">
    <property type="entry name" value="TAXi_N"/>
    <property type="match status" value="1"/>
</dbReference>
<keyword evidence="7" id="KW-0732">Signal</keyword>
<reference evidence="9" key="1">
    <citation type="submission" date="2020-10" db="EMBL/GenBank/DDBJ databases">
        <authorList>
            <person name="Han B."/>
            <person name="Lu T."/>
            <person name="Zhao Q."/>
            <person name="Huang X."/>
            <person name="Zhao Y."/>
        </authorList>
    </citation>
    <scope>NUCLEOTIDE SEQUENCE</scope>
</reference>
<evidence type="ECO:0000256" key="4">
    <source>
        <dbReference type="ARBA" id="ARBA00022801"/>
    </source>
</evidence>
<feature type="chain" id="PRO_5032951929" description="Peptidase A1 domain-containing protein" evidence="7">
    <location>
        <begin position="37"/>
        <end position="475"/>
    </location>
</feature>
<feature type="region of interest" description="Disordered" evidence="6">
    <location>
        <begin position="374"/>
        <end position="396"/>
    </location>
</feature>
<evidence type="ECO:0000313" key="10">
    <source>
        <dbReference type="Proteomes" id="UP000604825"/>
    </source>
</evidence>
<dbReference type="InterPro" id="IPR032799">
    <property type="entry name" value="TAXi_C"/>
</dbReference>
<sequence length="475" mass="51588">MAMAHNTPPRKLWLSCGGTRTLQALILSSLVLLAASTVDDVVGTAEPQPPSGGGDCRHYRFELTHVDANLSLSSDELMRRAYDRSRLRAATLYGTAADSPAAAAARGGSSDSNDSDSDSPVRSPGYLSQVDAEYIIKFYLGKRSDGVISAAVDTGSNLIWTTEKECQLSTTRSVLPCSSDMCGQQANSQCSGKKCTYNIAYGDGHKATQTAGILYKDKLTFLRPRLQTFENVAIGCSTSTTLKFHDPRIKGIVGLGRGAQSLPGQLGFNKFSYCLSSYYKPDLPSYLLLTTAPSMATGARSGATVATTGLRRNDAYKTRYFVDLQGISIGGTRLDIAVMKSGGNMFVDTGASYTRLEESVFNKLVEKVDQIMKDRQHTKEQSQEDGRICYSSSTQPDSKSMPQMVLHFADSANMVLPWDSYLWYTSKSSKLCLAILKSETTGVSVLGNFQMQGIHMLFDTQNDKLSFVPADCTKV</sequence>
<dbReference type="PANTHER" id="PTHR47967:SF27">
    <property type="entry name" value="OS07G0533600 PROTEIN"/>
    <property type="match status" value="1"/>
</dbReference>
<dbReference type="InterPro" id="IPR033121">
    <property type="entry name" value="PEPTIDASE_A1"/>
</dbReference>
<dbReference type="EMBL" id="CAJGYO010000010">
    <property type="protein sequence ID" value="CAD6255567.1"/>
    <property type="molecule type" value="Genomic_DNA"/>
</dbReference>
<dbReference type="OrthoDB" id="2747330at2759"/>
<feature type="region of interest" description="Disordered" evidence="6">
    <location>
        <begin position="102"/>
        <end position="124"/>
    </location>
</feature>
<dbReference type="PANTHER" id="PTHR47967">
    <property type="entry name" value="OS07G0603500 PROTEIN-RELATED"/>
    <property type="match status" value="1"/>
</dbReference>
<evidence type="ECO:0000256" key="2">
    <source>
        <dbReference type="ARBA" id="ARBA00022670"/>
    </source>
</evidence>
<name>A0A811Q4W3_9POAL</name>
<evidence type="ECO:0000256" key="5">
    <source>
        <dbReference type="ARBA" id="ARBA00023180"/>
    </source>
</evidence>
<evidence type="ECO:0000256" key="3">
    <source>
        <dbReference type="ARBA" id="ARBA00022750"/>
    </source>
</evidence>
<comment type="caution">
    <text evidence="9">The sequence shown here is derived from an EMBL/GenBank/DDBJ whole genome shotgun (WGS) entry which is preliminary data.</text>
</comment>
<dbReference type="Gene3D" id="2.40.70.10">
    <property type="entry name" value="Acid Proteases"/>
    <property type="match status" value="2"/>
</dbReference>
<evidence type="ECO:0000256" key="1">
    <source>
        <dbReference type="ARBA" id="ARBA00007447"/>
    </source>
</evidence>
<dbReference type="InterPro" id="IPR034161">
    <property type="entry name" value="Pepsin-like_plant"/>
</dbReference>
<keyword evidence="10" id="KW-1185">Reference proteome</keyword>
<organism evidence="9 10">
    <name type="scientific">Miscanthus lutarioriparius</name>
    <dbReference type="NCBI Taxonomy" id="422564"/>
    <lineage>
        <taxon>Eukaryota</taxon>
        <taxon>Viridiplantae</taxon>
        <taxon>Streptophyta</taxon>
        <taxon>Embryophyta</taxon>
        <taxon>Tracheophyta</taxon>
        <taxon>Spermatophyta</taxon>
        <taxon>Magnoliopsida</taxon>
        <taxon>Liliopsida</taxon>
        <taxon>Poales</taxon>
        <taxon>Poaceae</taxon>
        <taxon>PACMAD clade</taxon>
        <taxon>Panicoideae</taxon>
        <taxon>Andropogonodae</taxon>
        <taxon>Andropogoneae</taxon>
        <taxon>Saccharinae</taxon>
        <taxon>Miscanthus</taxon>
    </lineage>
</organism>
<keyword evidence="3" id="KW-0064">Aspartyl protease</keyword>
<keyword evidence="5" id="KW-0325">Glycoprotein</keyword>
<gene>
    <name evidence="9" type="ORF">NCGR_LOCUS39109</name>
</gene>
<dbReference type="GO" id="GO:0005576">
    <property type="term" value="C:extracellular region"/>
    <property type="evidence" value="ECO:0007669"/>
    <property type="project" value="TreeGrafter"/>
</dbReference>
<dbReference type="PROSITE" id="PS51767">
    <property type="entry name" value="PEPTIDASE_A1"/>
    <property type="match status" value="1"/>
</dbReference>
<dbReference type="AlphaFoldDB" id="A0A811Q4W3"/>
<accession>A0A811Q4W3</accession>
<feature type="compositionally biased region" description="Basic and acidic residues" evidence="6">
    <location>
        <begin position="374"/>
        <end position="387"/>
    </location>
</feature>
<dbReference type="SUPFAM" id="SSF50630">
    <property type="entry name" value="Acid proteases"/>
    <property type="match status" value="1"/>
</dbReference>